<dbReference type="STRING" id="371602.SAMN04487984_0166"/>
<dbReference type="GO" id="GO:0043811">
    <property type="term" value="F:phosphate:acyl-[acyl carrier protein] acyltransferase activity"/>
    <property type="evidence" value="ECO:0007669"/>
    <property type="project" value="UniProtKB-UniRule"/>
</dbReference>
<dbReference type="PANTHER" id="PTHR30100">
    <property type="entry name" value="FATTY ACID/PHOSPHOLIPID SYNTHESIS PROTEIN PLSX"/>
    <property type="match status" value="1"/>
</dbReference>
<evidence type="ECO:0000256" key="2">
    <source>
        <dbReference type="ARBA" id="ARBA00022490"/>
    </source>
</evidence>
<comment type="subunit">
    <text evidence="9 10">Homodimer. Probably interacts with PlsY.</text>
</comment>
<dbReference type="GO" id="GO:0008654">
    <property type="term" value="P:phospholipid biosynthetic process"/>
    <property type="evidence" value="ECO:0007669"/>
    <property type="project" value="UniProtKB-KW"/>
</dbReference>
<evidence type="ECO:0000313" key="11">
    <source>
        <dbReference type="EMBL" id="SMC30412.1"/>
    </source>
</evidence>
<keyword evidence="7 10" id="KW-1208">Phospholipid metabolism</keyword>
<reference evidence="12" key="1">
    <citation type="submission" date="2017-04" db="EMBL/GenBank/DDBJ databases">
        <authorList>
            <person name="Varghese N."/>
            <person name="Submissions S."/>
        </authorList>
    </citation>
    <scope>NUCLEOTIDE SEQUENCE [LARGE SCALE GENOMIC DNA]</scope>
    <source>
        <strain evidence="12">DSM 21500</strain>
    </source>
</reference>
<evidence type="ECO:0000256" key="8">
    <source>
        <dbReference type="ARBA" id="ARBA00024069"/>
    </source>
</evidence>
<dbReference type="PANTHER" id="PTHR30100:SF1">
    <property type="entry name" value="PHOSPHATE ACYLTRANSFERASE"/>
    <property type="match status" value="1"/>
</dbReference>
<dbReference type="UniPathway" id="UPA00085"/>
<name>A0A1W1Y2M8_9LACT</name>
<evidence type="ECO:0000256" key="5">
    <source>
        <dbReference type="ARBA" id="ARBA00023098"/>
    </source>
</evidence>
<keyword evidence="4 10" id="KW-0808">Transferase</keyword>
<gene>
    <name evidence="10" type="primary">plsX</name>
    <name evidence="11" type="ORF">SAMN04487984_0166</name>
</gene>
<evidence type="ECO:0000256" key="1">
    <source>
        <dbReference type="ARBA" id="ARBA00001232"/>
    </source>
</evidence>
<keyword evidence="6 10" id="KW-0594">Phospholipid biosynthesis</keyword>
<dbReference type="NCBIfam" id="TIGR00182">
    <property type="entry name" value="plsX"/>
    <property type="match status" value="1"/>
</dbReference>
<comment type="similarity">
    <text evidence="10">Belongs to the PlsX family.</text>
</comment>
<keyword evidence="12" id="KW-1185">Reference proteome</keyword>
<organism evidence="11 12">
    <name type="scientific">Aerococcus suis</name>
    <dbReference type="NCBI Taxonomy" id="371602"/>
    <lineage>
        <taxon>Bacteria</taxon>
        <taxon>Bacillati</taxon>
        <taxon>Bacillota</taxon>
        <taxon>Bacilli</taxon>
        <taxon>Lactobacillales</taxon>
        <taxon>Aerococcaceae</taxon>
        <taxon>Aerococcus</taxon>
    </lineage>
</organism>
<dbReference type="GO" id="GO:0006633">
    <property type="term" value="P:fatty acid biosynthetic process"/>
    <property type="evidence" value="ECO:0007669"/>
    <property type="project" value="UniProtKB-UniRule"/>
</dbReference>
<comment type="catalytic activity">
    <reaction evidence="1 10">
        <text>a fatty acyl-[ACP] + phosphate = an acyl phosphate + holo-[ACP]</text>
        <dbReference type="Rhea" id="RHEA:42292"/>
        <dbReference type="Rhea" id="RHEA-COMP:9685"/>
        <dbReference type="Rhea" id="RHEA-COMP:14125"/>
        <dbReference type="ChEBI" id="CHEBI:43474"/>
        <dbReference type="ChEBI" id="CHEBI:59918"/>
        <dbReference type="ChEBI" id="CHEBI:64479"/>
        <dbReference type="ChEBI" id="CHEBI:138651"/>
        <dbReference type="EC" id="2.3.1.274"/>
    </reaction>
</comment>
<dbReference type="Gene3D" id="3.40.718.10">
    <property type="entry name" value="Isopropylmalate Dehydrogenase"/>
    <property type="match status" value="1"/>
</dbReference>
<dbReference type="HAMAP" id="MF_00019">
    <property type="entry name" value="PlsX"/>
    <property type="match status" value="1"/>
</dbReference>
<dbReference type="InterPro" id="IPR012281">
    <property type="entry name" value="Phospholipid_synth_PlsX-like"/>
</dbReference>
<keyword evidence="3 10" id="KW-0444">Lipid biosynthesis</keyword>
<evidence type="ECO:0000256" key="10">
    <source>
        <dbReference type="HAMAP-Rule" id="MF_00019"/>
    </source>
</evidence>
<keyword evidence="2 10" id="KW-0963">Cytoplasm</keyword>
<comment type="function">
    <text evidence="10">Catalyzes the reversible formation of acyl-phosphate (acyl-PO(4)) from acyl-[acyl-carrier-protein] (acyl-ACP). This enzyme utilizes acyl-ACP as fatty acyl donor, but not acyl-CoA.</text>
</comment>
<comment type="pathway">
    <text evidence="10">Lipid metabolism; phospholipid metabolism.</text>
</comment>
<dbReference type="PIRSF" id="PIRSF002465">
    <property type="entry name" value="Phsphlp_syn_PlsX"/>
    <property type="match status" value="1"/>
</dbReference>
<keyword evidence="11" id="KW-0012">Acyltransferase</keyword>
<evidence type="ECO:0000256" key="7">
    <source>
        <dbReference type="ARBA" id="ARBA00023264"/>
    </source>
</evidence>
<dbReference type="InterPro" id="IPR003664">
    <property type="entry name" value="FA_synthesis"/>
</dbReference>
<dbReference type="SUPFAM" id="SSF53659">
    <property type="entry name" value="Isocitrate/Isopropylmalate dehydrogenase-like"/>
    <property type="match status" value="1"/>
</dbReference>
<comment type="subcellular location">
    <subcellularLocation>
        <location evidence="10">Cytoplasm</location>
    </subcellularLocation>
    <text evidence="10">Associated with the membrane possibly through PlsY.</text>
</comment>
<sequence>MTDMKKWCIAVDVMGGDNAPEEIVKGAVLSAQAFSDVEIQLYGDEEAIKAALPTDIPQNLAIVHASEKIATDDEPVKAIRHKKDSSMVLGAKAVKKDAADAFISAGNSGALLASGLLIVGRMKGIERPAFMAALPSLTTPGKQWLLMDSGANAESKPQHLVQYARMGQAYVESVFNVNFGRVGLLNNGAEASKGNPLTKQTHQLLTEAEDIHFIGNVEARDVLSDMADVIVADGFTGNTLLKSLEGTAKQLMNLIKETLKNGGPSTKLGGLMIKGELKNLLKDIDYDKAGGALLFGVKAPVIKCHGTADANNIHYAIKQAIDVLDAGIVPELADIFAQQAAEKKQRND</sequence>
<evidence type="ECO:0000313" key="12">
    <source>
        <dbReference type="Proteomes" id="UP000243884"/>
    </source>
</evidence>
<evidence type="ECO:0000256" key="6">
    <source>
        <dbReference type="ARBA" id="ARBA00023209"/>
    </source>
</evidence>
<dbReference type="AlphaFoldDB" id="A0A1W1Y2M8"/>
<accession>A0A1W1Y2M8</accession>
<protein>
    <recommendedName>
        <fullName evidence="8 10">Phosphate acyltransferase</fullName>
        <ecNumber evidence="8 10">2.3.1.274</ecNumber>
    </recommendedName>
    <alternativeName>
        <fullName evidence="10">Acyl-ACP phosphotransacylase</fullName>
    </alternativeName>
    <alternativeName>
        <fullName evidence="10">Acyl-[acyl-carrier-protein]--phosphate acyltransferase</fullName>
    </alternativeName>
    <alternativeName>
        <fullName evidence="10">Phosphate-acyl-ACP acyltransferase</fullName>
    </alternativeName>
</protein>
<dbReference type="GO" id="GO:0005737">
    <property type="term" value="C:cytoplasm"/>
    <property type="evidence" value="ECO:0007669"/>
    <property type="project" value="UniProtKB-SubCell"/>
</dbReference>
<dbReference type="EMBL" id="FWXK01000001">
    <property type="protein sequence ID" value="SMC30412.1"/>
    <property type="molecule type" value="Genomic_DNA"/>
</dbReference>
<proteinExistence type="inferred from homology"/>
<dbReference type="EC" id="2.3.1.274" evidence="8 10"/>
<dbReference type="Pfam" id="PF02504">
    <property type="entry name" value="FA_synthesis"/>
    <property type="match status" value="1"/>
</dbReference>
<evidence type="ECO:0000256" key="3">
    <source>
        <dbReference type="ARBA" id="ARBA00022516"/>
    </source>
</evidence>
<keyword evidence="5 10" id="KW-0443">Lipid metabolism</keyword>
<evidence type="ECO:0000256" key="9">
    <source>
        <dbReference type="ARBA" id="ARBA00046608"/>
    </source>
</evidence>
<dbReference type="Proteomes" id="UP000243884">
    <property type="component" value="Unassembled WGS sequence"/>
</dbReference>
<evidence type="ECO:0000256" key="4">
    <source>
        <dbReference type="ARBA" id="ARBA00022679"/>
    </source>
</evidence>